<reference evidence="3" key="1">
    <citation type="submission" date="2021-04" db="EMBL/GenBank/DDBJ databases">
        <title>Ouciella asimina sp. nov., isolated from the surface seawater in the hydrothermal field of Okinawa Trough.</title>
        <authorList>
            <person name="Shuang W."/>
        </authorList>
    </citation>
    <scope>NUCLEOTIDE SEQUENCE</scope>
    <source>
        <strain evidence="3">LXI357</strain>
    </source>
</reference>
<sequence length="70" mass="6851">MAAETTRAADALPPANSQVATSNVRHSQHVEKKSKLTSGAIVPVGLATAAVIGGLVLAVTGDDGTADSPG</sequence>
<dbReference type="AlphaFoldDB" id="A0A8T4IH96"/>
<evidence type="ECO:0000256" key="1">
    <source>
        <dbReference type="SAM" id="MobiDB-lite"/>
    </source>
</evidence>
<dbReference type="EMBL" id="JAGRQC010000006">
    <property type="protein sequence ID" value="MBR0553930.1"/>
    <property type="molecule type" value="Genomic_DNA"/>
</dbReference>
<name>A0A8T4IH96_9SPHN</name>
<feature type="transmembrane region" description="Helical" evidence="2">
    <location>
        <begin position="40"/>
        <end position="60"/>
    </location>
</feature>
<evidence type="ECO:0000256" key="2">
    <source>
        <dbReference type="SAM" id="Phobius"/>
    </source>
</evidence>
<organism evidence="3 4">
    <name type="scientific">Stakelama marina</name>
    <dbReference type="NCBI Taxonomy" id="2826939"/>
    <lineage>
        <taxon>Bacteria</taxon>
        <taxon>Pseudomonadati</taxon>
        <taxon>Pseudomonadota</taxon>
        <taxon>Alphaproteobacteria</taxon>
        <taxon>Sphingomonadales</taxon>
        <taxon>Sphingomonadaceae</taxon>
        <taxon>Stakelama</taxon>
    </lineage>
</organism>
<feature type="compositionally biased region" description="Polar residues" evidence="1">
    <location>
        <begin position="15"/>
        <end position="25"/>
    </location>
</feature>
<gene>
    <name evidence="3" type="ORF">J7S20_15605</name>
</gene>
<keyword evidence="2" id="KW-0812">Transmembrane</keyword>
<keyword evidence="2" id="KW-1133">Transmembrane helix</keyword>
<keyword evidence="2" id="KW-0472">Membrane</keyword>
<feature type="region of interest" description="Disordered" evidence="1">
    <location>
        <begin position="1"/>
        <end position="34"/>
    </location>
</feature>
<dbReference type="RefSeq" id="WP_284055181.1">
    <property type="nucleotide sequence ID" value="NZ_JAGRQC010000006.1"/>
</dbReference>
<protein>
    <submittedName>
        <fullName evidence="3">Uncharacterized protein</fullName>
    </submittedName>
</protein>
<dbReference type="Proteomes" id="UP000676996">
    <property type="component" value="Unassembled WGS sequence"/>
</dbReference>
<comment type="caution">
    <text evidence="3">The sequence shown here is derived from an EMBL/GenBank/DDBJ whole genome shotgun (WGS) entry which is preliminary data.</text>
</comment>
<evidence type="ECO:0000313" key="4">
    <source>
        <dbReference type="Proteomes" id="UP000676996"/>
    </source>
</evidence>
<accession>A0A8T4IH96</accession>
<keyword evidence="4" id="KW-1185">Reference proteome</keyword>
<evidence type="ECO:0000313" key="3">
    <source>
        <dbReference type="EMBL" id="MBR0553930.1"/>
    </source>
</evidence>
<proteinExistence type="predicted"/>